<evidence type="ECO:0000256" key="1">
    <source>
        <dbReference type="SAM" id="MobiDB-lite"/>
    </source>
</evidence>
<gene>
    <name evidence="2" type="ORF">DFQ27_001235</name>
</gene>
<feature type="compositionally biased region" description="Basic and acidic residues" evidence="1">
    <location>
        <begin position="40"/>
        <end position="55"/>
    </location>
</feature>
<dbReference type="Proteomes" id="UP000807716">
    <property type="component" value="Unassembled WGS sequence"/>
</dbReference>
<name>A0A9P6UBY5_9FUNG</name>
<dbReference type="AlphaFoldDB" id="A0A9P6UBY5"/>
<dbReference type="OrthoDB" id="9999611at2759"/>
<keyword evidence="3" id="KW-1185">Reference proteome</keyword>
<feature type="compositionally biased region" description="Basic and acidic residues" evidence="1">
    <location>
        <begin position="63"/>
        <end position="79"/>
    </location>
</feature>
<reference evidence="2" key="1">
    <citation type="journal article" date="2020" name="Fungal Divers.">
        <title>Resolving the Mortierellaceae phylogeny through synthesis of multi-gene phylogenetics and phylogenomics.</title>
        <authorList>
            <person name="Vandepol N."/>
            <person name="Liber J."/>
            <person name="Desiro A."/>
            <person name="Na H."/>
            <person name="Kennedy M."/>
            <person name="Barry K."/>
            <person name="Grigoriev I.V."/>
            <person name="Miller A.N."/>
            <person name="O'Donnell K."/>
            <person name="Stajich J.E."/>
            <person name="Bonito G."/>
        </authorList>
    </citation>
    <scope>NUCLEOTIDE SEQUENCE</scope>
    <source>
        <strain evidence="2">BC1065</strain>
    </source>
</reference>
<sequence>MTDKLTHTYNTQMGTAKEKLGTMVGNEGLAAAGAEQRTRAEAARHAALTEKKGEGAEQALQGEVERGIGRITGDDDLRQHGAAKTSEGTTKMKSADRAMGHTE</sequence>
<feature type="region of interest" description="Disordered" evidence="1">
    <location>
        <begin position="40"/>
        <end position="103"/>
    </location>
</feature>
<evidence type="ECO:0000313" key="2">
    <source>
        <dbReference type="EMBL" id="KAG0269974.1"/>
    </source>
</evidence>
<dbReference type="PANTHER" id="PTHR40460:SF1">
    <property type="entry name" value="CSBD-LIKE DOMAIN-CONTAINING PROTEIN"/>
    <property type="match status" value="1"/>
</dbReference>
<comment type="caution">
    <text evidence="2">The sequence shown here is derived from an EMBL/GenBank/DDBJ whole genome shotgun (WGS) entry which is preliminary data.</text>
</comment>
<proteinExistence type="predicted"/>
<accession>A0A9P6UBY5</accession>
<dbReference type="EMBL" id="JAAAJB010000014">
    <property type="protein sequence ID" value="KAG0269974.1"/>
    <property type="molecule type" value="Genomic_DNA"/>
</dbReference>
<organism evidence="2 3">
    <name type="scientific">Actinomortierella ambigua</name>
    <dbReference type="NCBI Taxonomy" id="1343610"/>
    <lineage>
        <taxon>Eukaryota</taxon>
        <taxon>Fungi</taxon>
        <taxon>Fungi incertae sedis</taxon>
        <taxon>Mucoromycota</taxon>
        <taxon>Mortierellomycotina</taxon>
        <taxon>Mortierellomycetes</taxon>
        <taxon>Mortierellales</taxon>
        <taxon>Mortierellaceae</taxon>
        <taxon>Actinomortierella</taxon>
    </lineage>
</organism>
<feature type="compositionally biased region" description="Basic and acidic residues" evidence="1">
    <location>
        <begin position="93"/>
        <end position="103"/>
    </location>
</feature>
<dbReference type="PANTHER" id="PTHR40460">
    <property type="entry name" value="CHROMOSOME 1, WHOLE GENOME SHOTGUN SEQUENCE"/>
    <property type="match status" value="1"/>
</dbReference>
<evidence type="ECO:0000313" key="3">
    <source>
        <dbReference type="Proteomes" id="UP000807716"/>
    </source>
</evidence>
<evidence type="ECO:0008006" key="4">
    <source>
        <dbReference type="Google" id="ProtNLM"/>
    </source>
</evidence>
<protein>
    <recommendedName>
        <fullName evidence="4">CsbD family protein</fullName>
    </recommendedName>
</protein>